<proteinExistence type="predicted"/>
<dbReference type="HOGENOM" id="CLU_037162_8_1_5"/>
<evidence type="ECO:0000256" key="4">
    <source>
        <dbReference type="ARBA" id="ARBA00022842"/>
    </source>
</evidence>
<dbReference type="GO" id="GO:0046872">
    <property type="term" value="F:metal ion binding"/>
    <property type="evidence" value="ECO:0007669"/>
    <property type="project" value="UniProtKB-KW"/>
</dbReference>
<evidence type="ECO:0000259" key="6">
    <source>
        <dbReference type="PROSITE" id="PS51462"/>
    </source>
</evidence>
<keyword evidence="3" id="KW-0378">Hydrolase</keyword>
<protein>
    <recommendedName>
        <fullName evidence="6">Nudix hydrolase domain-containing protein</fullName>
    </recommendedName>
</protein>
<keyword evidence="4" id="KW-0460">Magnesium</keyword>
<evidence type="ECO:0000256" key="3">
    <source>
        <dbReference type="ARBA" id="ARBA00022801"/>
    </source>
</evidence>
<dbReference type="InterPro" id="IPR000086">
    <property type="entry name" value="NUDIX_hydrolase_dom"/>
</dbReference>
<keyword evidence="8" id="KW-1185">Reference proteome</keyword>
<dbReference type="SUPFAM" id="SSF55811">
    <property type="entry name" value="Nudix"/>
    <property type="match status" value="1"/>
</dbReference>
<dbReference type="Proteomes" id="UP000001816">
    <property type="component" value="Chromosome"/>
</dbReference>
<dbReference type="Gene3D" id="3.90.79.10">
    <property type="entry name" value="Nucleoside Triphosphate Pyrophosphohydrolase"/>
    <property type="match status" value="1"/>
</dbReference>
<dbReference type="GO" id="GO:0016462">
    <property type="term" value="F:pyrophosphatase activity"/>
    <property type="evidence" value="ECO:0007669"/>
    <property type="project" value="InterPro"/>
</dbReference>
<dbReference type="Pfam" id="PF00293">
    <property type="entry name" value="NUDIX"/>
    <property type="match status" value="1"/>
</dbReference>
<dbReference type="AlphaFoldDB" id="Q9A624"/>
<evidence type="ECO:0000313" key="7">
    <source>
        <dbReference type="EMBL" id="AAK24242.1"/>
    </source>
</evidence>
<comment type="cofactor">
    <cofactor evidence="1">
        <name>Mg(2+)</name>
        <dbReference type="ChEBI" id="CHEBI:18420"/>
    </cofactor>
</comment>
<evidence type="ECO:0000313" key="8">
    <source>
        <dbReference type="Proteomes" id="UP000001816"/>
    </source>
</evidence>
<dbReference type="eggNOG" id="COG0494">
    <property type="taxonomic scope" value="Bacteria"/>
</dbReference>
<dbReference type="InterPro" id="IPR015797">
    <property type="entry name" value="NUDIX_hydrolase-like_dom_sf"/>
</dbReference>
<sequence length="193" mass="21882">MGFSGVLNDVSRSDDEMEGRKSGKRRQVAALPWRGEGDALRILLVSSRETRRWVIPKGWPMKGRTDPQAAAQEAYEEAGLKGAIAPRPFGEYPYLKRLKNGQARMVKVDVYPLEVKETLSAWPEQGQRTLEWMTPVEAALAVQEPELRDLIARFAGVDLASDHDMPAKAPTPVRVAFQRLRRRVTALWGRYRR</sequence>
<dbReference type="CDD" id="cd04666">
    <property type="entry name" value="NUDIX_DIPP2_like_Nudt4"/>
    <property type="match status" value="1"/>
</dbReference>
<feature type="domain" description="Nudix hydrolase" evidence="6">
    <location>
        <begin position="23"/>
        <end position="155"/>
    </location>
</feature>
<name>Q9A624_CAUVC</name>
<feature type="compositionally biased region" description="Basic and acidic residues" evidence="5">
    <location>
        <begin position="11"/>
        <end position="21"/>
    </location>
</feature>
<dbReference type="STRING" id="190650.CC_2271"/>
<dbReference type="SMR" id="Q9A624"/>
<dbReference type="KEGG" id="ccr:CC_2271"/>
<dbReference type="PANTHER" id="PTHR12629">
    <property type="entry name" value="DIPHOSPHOINOSITOL POLYPHOSPHATE PHOSPHOHYDROLASE"/>
    <property type="match status" value="1"/>
</dbReference>
<dbReference type="PROSITE" id="PS51462">
    <property type="entry name" value="NUDIX"/>
    <property type="match status" value="1"/>
</dbReference>
<dbReference type="PIR" id="F87530">
    <property type="entry name" value="F87530"/>
</dbReference>
<gene>
    <name evidence="7" type="ordered locus">CC_2271</name>
</gene>
<dbReference type="EnsemblBacteria" id="AAK24242">
    <property type="protein sequence ID" value="AAK24242"/>
    <property type="gene ID" value="CC_2271"/>
</dbReference>
<evidence type="ECO:0000256" key="5">
    <source>
        <dbReference type="SAM" id="MobiDB-lite"/>
    </source>
</evidence>
<dbReference type="EMBL" id="AE005673">
    <property type="protein sequence ID" value="AAK24242.1"/>
    <property type="molecule type" value="Genomic_DNA"/>
</dbReference>
<evidence type="ECO:0000256" key="2">
    <source>
        <dbReference type="ARBA" id="ARBA00022723"/>
    </source>
</evidence>
<dbReference type="BioCyc" id="CAULO:CC2271-MONOMER"/>
<accession>Q9A624</accession>
<dbReference type="GO" id="GO:0005737">
    <property type="term" value="C:cytoplasm"/>
    <property type="evidence" value="ECO:0007669"/>
    <property type="project" value="TreeGrafter"/>
</dbReference>
<keyword evidence="2" id="KW-0479">Metal-binding</keyword>
<dbReference type="PATRIC" id="fig|190650.5.peg.2289"/>
<organism evidence="7 8">
    <name type="scientific">Caulobacter vibrioides (strain ATCC 19089 / CIP 103742 / CB 15)</name>
    <name type="common">Caulobacter crescentus</name>
    <dbReference type="NCBI Taxonomy" id="190650"/>
    <lineage>
        <taxon>Bacteria</taxon>
        <taxon>Pseudomonadati</taxon>
        <taxon>Pseudomonadota</taxon>
        <taxon>Alphaproteobacteria</taxon>
        <taxon>Caulobacterales</taxon>
        <taxon>Caulobacteraceae</taxon>
        <taxon>Caulobacter</taxon>
    </lineage>
</organism>
<reference evidence="7 8" key="1">
    <citation type="journal article" date="2001" name="Proc. Natl. Acad. Sci. U.S.A.">
        <title>Complete genome sequence of Caulobacter crescentus.</title>
        <authorList>
            <person name="Nierman W.C."/>
            <person name="Feldblyum T.V."/>
            <person name="Laub M.T."/>
            <person name="Paulsen I.T."/>
            <person name="Nelson K.E."/>
            <person name="Eisen J.A."/>
            <person name="Heidelberg J.F."/>
            <person name="Alley M.R."/>
            <person name="Ohta N."/>
            <person name="Maddock J.R."/>
            <person name="Potocka I."/>
            <person name="Nelson W.C."/>
            <person name="Newton A."/>
            <person name="Stephens C."/>
            <person name="Phadke N.D."/>
            <person name="Ely B."/>
            <person name="DeBoy R.T."/>
            <person name="Dodson R.J."/>
            <person name="Durkin A.S."/>
            <person name="Gwinn M.L."/>
            <person name="Haft D.H."/>
            <person name="Kolonay J.F."/>
            <person name="Smit J."/>
            <person name="Craven M.B."/>
            <person name="Khouri H."/>
            <person name="Shetty J."/>
            <person name="Berry K."/>
            <person name="Utterback T."/>
            <person name="Tran K."/>
            <person name="Wolf A."/>
            <person name="Vamathevan J."/>
            <person name="Ermolaeva M."/>
            <person name="White O."/>
            <person name="Salzberg S.L."/>
            <person name="Venter J.C."/>
            <person name="Shapiro L."/>
            <person name="Fraser C.M."/>
        </authorList>
    </citation>
    <scope>NUCLEOTIDE SEQUENCE [LARGE SCALE GENOMIC DNA]</scope>
    <source>
        <strain evidence="8">ATCC 19089 / CB15</strain>
    </source>
</reference>
<dbReference type="InterPro" id="IPR047198">
    <property type="entry name" value="DDP-like_NUDIX"/>
</dbReference>
<dbReference type="PANTHER" id="PTHR12629:SF0">
    <property type="entry name" value="DIPHOSPHOINOSITOL-POLYPHOSPHATE DIPHOSPHATASE"/>
    <property type="match status" value="1"/>
</dbReference>
<evidence type="ECO:0000256" key="1">
    <source>
        <dbReference type="ARBA" id="ARBA00001946"/>
    </source>
</evidence>
<feature type="region of interest" description="Disordered" evidence="5">
    <location>
        <begin position="1"/>
        <end position="28"/>
    </location>
</feature>